<accession>A0A6P1TM70</accession>
<feature type="transmembrane region" description="Helical" evidence="1">
    <location>
        <begin position="123"/>
        <end position="145"/>
    </location>
</feature>
<feature type="transmembrane region" description="Helical" evidence="1">
    <location>
        <begin position="224"/>
        <end position="243"/>
    </location>
</feature>
<dbReference type="KEGG" id="anr:Ana3638_09895"/>
<keyword evidence="1" id="KW-1133">Transmembrane helix</keyword>
<feature type="transmembrane region" description="Helical" evidence="1">
    <location>
        <begin position="65"/>
        <end position="87"/>
    </location>
</feature>
<sequence>MGIKMRINPVYQKELKTSVRSFRTALILFGYNGILALFGLFAFYVTFEYDSRYGGTVDYAAILRIYAIITAAEFGLVLFTVPALTAASISSEREKQTLEILLTTKLTPFQIILGKLASSISMIILLAFSSLPILAIVFTIGSVTLKDFTEFMLLIVSTAIFIGSIGIFFSTLLKKTTSATVSTYGVLMVLGLGTLAVLWAIRIIVEIKMNQLSAGAIYKPDPDIGNWILILLMNPAVTFLSMIEAQIGTGSRVTDFFGHFGTISVNIQRYWFFISIILQLVVSFILLGCSAKLLDPLQERCCKKKRRR</sequence>
<keyword evidence="1" id="KW-0472">Membrane</keyword>
<dbReference type="PANTHER" id="PTHR43471">
    <property type="entry name" value="ABC TRANSPORTER PERMEASE"/>
    <property type="match status" value="1"/>
</dbReference>
<evidence type="ECO:0000313" key="2">
    <source>
        <dbReference type="EMBL" id="QHQ61041.1"/>
    </source>
</evidence>
<organism evidence="2 3">
    <name type="scientific">Anaerocolumna sedimenticola</name>
    <dbReference type="NCBI Taxonomy" id="2696063"/>
    <lineage>
        <taxon>Bacteria</taxon>
        <taxon>Bacillati</taxon>
        <taxon>Bacillota</taxon>
        <taxon>Clostridia</taxon>
        <taxon>Lachnospirales</taxon>
        <taxon>Lachnospiraceae</taxon>
        <taxon>Anaerocolumna</taxon>
    </lineage>
</organism>
<dbReference type="Proteomes" id="UP000464314">
    <property type="component" value="Chromosome"/>
</dbReference>
<feature type="transmembrane region" description="Helical" evidence="1">
    <location>
        <begin position="184"/>
        <end position="204"/>
    </location>
</feature>
<dbReference type="Pfam" id="PF12679">
    <property type="entry name" value="ABC2_membrane_2"/>
    <property type="match status" value="1"/>
</dbReference>
<evidence type="ECO:0000256" key="1">
    <source>
        <dbReference type="SAM" id="Phobius"/>
    </source>
</evidence>
<dbReference type="GO" id="GO:0005886">
    <property type="term" value="C:plasma membrane"/>
    <property type="evidence" value="ECO:0007669"/>
    <property type="project" value="UniProtKB-SubCell"/>
</dbReference>
<keyword evidence="1" id="KW-0812">Transmembrane</keyword>
<feature type="transmembrane region" description="Helical" evidence="1">
    <location>
        <begin position="151"/>
        <end position="172"/>
    </location>
</feature>
<dbReference type="EMBL" id="CP048000">
    <property type="protein sequence ID" value="QHQ61041.1"/>
    <property type="molecule type" value="Genomic_DNA"/>
</dbReference>
<feature type="transmembrane region" description="Helical" evidence="1">
    <location>
        <begin position="21"/>
        <end position="45"/>
    </location>
</feature>
<reference evidence="2 3" key="1">
    <citation type="submission" date="2020-01" db="EMBL/GenBank/DDBJ databases">
        <title>Genome analysis of Anaerocolumna sp. CBA3638.</title>
        <authorList>
            <person name="Kim J."/>
            <person name="Roh S.W."/>
        </authorList>
    </citation>
    <scope>NUCLEOTIDE SEQUENCE [LARGE SCALE GENOMIC DNA]</scope>
    <source>
        <strain evidence="2 3">CBA3638</strain>
    </source>
</reference>
<dbReference type="GO" id="GO:0140359">
    <property type="term" value="F:ABC-type transporter activity"/>
    <property type="evidence" value="ECO:0007669"/>
    <property type="project" value="InterPro"/>
</dbReference>
<dbReference type="AlphaFoldDB" id="A0A6P1TM70"/>
<proteinExistence type="predicted"/>
<dbReference type="PANTHER" id="PTHR43471:SF12">
    <property type="entry name" value="HYPOTHETICAL MEMBRANE PROTEIN, CONSERVED"/>
    <property type="match status" value="1"/>
</dbReference>
<feature type="transmembrane region" description="Helical" evidence="1">
    <location>
        <begin position="270"/>
        <end position="294"/>
    </location>
</feature>
<dbReference type="RefSeq" id="WP_161837869.1">
    <property type="nucleotide sequence ID" value="NZ_CP048000.1"/>
</dbReference>
<gene>
    <name evidence="2" type="ORF">Ana3638_09895</name>
</gene>
<keyword evidence="3" id="KW-1185">Reference proteome</keyword>
<evidence type="ECO:0000313" key="3">
    <source>
        <dbReference type="Proteomes" id="UP000464314"/>
    </source>
</evidence>
<protein>
    <submittedName>
        <fullName evidence="2">ABC transporter permease subunit</fullName>
    </submittedName>
</protein>
<name>A0A6P1TM70_9FIRM</name>